<evidence type="ECO:0000256" key="5">
    <source>
        <dbReference type="ARBA" id="ARBA00023163"/>
    </source>
</evidence>
<dbReference type="SMART" id="SM00421">
    <property type="entry name" value="HTH_LUXR"/>
    <property type="match status" value="1"/>
</dbReference>
<dbReference type="RefSeq" id="WP_085755045.1">
    <property type="nucleotide sequence ID" value="NZ_CP021023.1"/>
</dbReference>
<dbReference type="PANTHER" id="PTHR43214">
    <property type="entry name" value="TWO-COMPONENT RESPONSE REGULATOR"/>
    <property type="match status" value="1"/>
</dbReference>
<organism evidence="9 10">
    <name type="scientific">Sedimentisphaera salicampi</name>
    <dbReference type="NCBI Taxonomy" id="1941349"/>
    <lineage>
        <taxon>Bacteria</taxon>
        <taxon>Pseudomonadati</taxon>
        <taxon>Planctomycetota</taxon>
        <taxon>Phycisphaerae</taxon>
        <taxon>Sedimentisphaerales</taxon>
        <taxon>Sedimentisphaeraceae</taxon>
        <taxon>Sedimentisphaera</taxon>
    </lineage>
</organism>
<dbReference type="KEGG" id="pbp:STSP1_00729"/>
<dbReference type="InterPro" id="IPR039420">
    <property type="entry name" value="WalR-like"/>
</dbReference>
<dbReference type="CDD" id="cd06170">
    <property type="entry name" value="LuxR_C_like"/>
    <property type="match status" value="1"/>
</dbReference>
<evidence type="ECO:0000256" key="2">
    <source>
        <dbReference type="ARBA" id="ARBA00023012"/>
    </source>
</evidence>
<dbReference type="GO" id="GO:0006355">
    <property type="term" value="P:regulation of DNA-templated transcription"/>
    <property type="evidence" value="ECO:0007669"/>
    <property type="project" value="InterPro"/>
</dbReference>
<keyword evidence="10" id="KW-1185">Reference proteome</keyword>
<dbReference type="SMART" id="SM00448">
    <property type="entry name" value="REC"/>
    <property type="match status" value="1"/>
</dbReference>
<name>A0A1W6LKQ2_9BACT</name>
<dbReference type="InterPro" id="IPR058245">
    <property type="entry name" value="NreC/VraR/RcsB-like_REC"/>
</dbReference>
<dbReference type="OrthoDB" id="9796655at2"/>
<dbReference type="EMBL" id="CP021023">
    <property type="protein sequence ID" value="ARN56349.1"/>
    <property type="molecule type" value="Genomic_DNA"/>
</dbReference>
<dbReference type="STRING" id="1941349.STSP1_00729"/>
<dbReference type="SUPFAM" id="SSF52172">
    <property type="entry name" value="CheY-like"/>
    <property type="match status" value="1"/>
</dbReference>
<sequence>MIEILVCDDHAVVREGLKLIIESSEDISVKSEAGSGEEAVALVTKHAFDAVILDISMEGMGGIEALNQIKNTRPDLPVLMLSMHPEDQYAVRVLKAGAAGYLTKKSASEDLLEAVRTVYRGRKFITPAVSRKLVDTILEPQNSQKHEGLSDREYQVLIMLGKGKSLGEISDELHLSPKTVSTYKTRIMNKMGISNNAELIRYCIENSLV</sequence>
<dbReference type="PANTHER" id="PTHR43214:SF3">
    <property type="entry name" value="RESPONSE REGULATOR UVRY"/>
    <property type="match status" value="1"/>
</dbReference>
<evidence type="ECO:0000313" key="10">
    <source>
        <dbReference type="Proteomes" id="UP000193334"/>
    </source>
</evidence>
<evidence type="ECO:0000256" key="1">
    <source>
        <dbReference type="ARBA" id="ARBA00022553"/>
    </source>
</evidence>
<evidence type="ECO:0000313" key="9">
    <source>
        <dbReference type="EMBL" id="ARN56349.1"/>
    </source>
</evidence>
<dbReference type="PROSITE" id="PS50043">
    <property type="entry name" value="HTH_LUXR_2"/>
    <property type="match status" value="1"/>
</dbReference>
<dbReference type="InterPro" id="IPR011006">
    <property type="entry name" value="CheY-like_superfamily"/>
</dbReference>
<dbReference type="PROSITE" id="PS50110">
    <property type="entry name" value="RESPONSE_REGULATORY"/>
    <property type="match status" value="1"/>
</dbReference>
<keyword evidence="2" id="KW-0902">Two-component regulatory system</keyword>
<proteinExistence type="predicted"/>
<dbReference type="Pfam" id="PF00072">
    <property type="entry name" value="Response_reg"/>
    <property type="match status" value="1"/>
</dbReference>
<protein>
    <submittedName>
        <fullName evidence="9">Response regulator UvrY</fullName>
    </submittedName>
</protein>
<feature type="domain" description="HTH luxR-type" evidence="7">
    <location>
        <begin position="142"/>
        <end position="207"/>
    </location>
</feature>
<dbReference type="Proteomes" id="UP000193334">
    <property type="component" value="Chromosome"/>
</dbReference>
<feature type="modified residue" description="4-aspartylphosphate" evidence="6">
    <location>
        <position position="54"/>
    </location>
</feature>
<dbReference type="SUPFAM" id="SSF46894">
    <property type="entry name" value="C-terminal effector domain of the bipartite response regulators"/>
    <property type="match status" value="1"/>
</dbReference>
<dbReference type="Pfam" id="PF00196">
    <property type="entry name" value="GerE"/>
    <property type="match status" value="1"/>
</dbReference>
<dbReference type="AlphaFoldDB" id="A0A1W6LKQ2"/>
<reference evidence="10" key="1">
    <citation type="submission" date="2017-04" db="EMBL/GenBank/DDBJ databases">
        <title>Comparative genomics and description of representatives of a novel lineage of planctomycetes thriving in anoxic sediments.</title>
        <authorList>
            <person name="Spring S."/>
            <person name="Bunk B."/>
            <person name="Sproer C."/>
        </authorList>
    </citation>
    <scope>NUCLEOTIDE SEQUENCE [LARGE SCALE GENOMIC DNA]</scope>
    <source>
        <strain evidence="10">ST-PulAB-D4</strain>
    </source>
</reference>
<dbReference type="Gene3D" id="3.40.50.2300">
    <property type="match status" value="1"/>
</dbReference>
<keyword evidence="4" id="KW-0238">DNA-binding</keyword>
<dbReference type="CDD" id="cd17535">
    <property type="entry name" value="REC_NarL-like"/>
    <property type="match status" value="1"/>
</dbReference>
<evidence type="ECO:0000256" key="3">
    <source>
        <dbReference type="ARBA" id="ARBA00023015"/>
    </source>
</evidence>
<feature type="domain" description="Response regulatory" evidence="8">
    <location>
        <begin position="3"/>
        <end position="119"/>
    </location>
</feature>
<keyword evidence="5" id="KW-0804">Transcription</keyword>
<dbReference type="InterPro" id="IPR001789">
    <property type="entry name" value="Sig_transdc_resp-reg_receiver"/>
</dbReference>
<dbReference type="InterPro" id="IPR016032">
    <property type="entry name" value="Sig_transdc_resp-reg_C-effctor"/>
</dbReference>
<gene>
    <name evidence="9" type="primary">uvrY</name>
    <name evidence="9" type="ORF">STSP1_00729</name>
</gene>
<keyword evidence="3" id="KW-0805">Transcription regulation</keyword>
<dbReference type="InterPro" id="IPR000792">
    <property type="entry name" value="Tscrpt_reg_LuxR_C"/>
</dbReference>
<evidence type="ECO:0000256" key="4">
    <source>
        <dbReference type="ARBA" id="ARBA00023125"/>
    </source>
</evidence>
<evidence type="ECO:0000256" key="6">
    <source>
        <dbReference type="PROSITE-ProRule" id="PRU00169"/>
    </source>
</evidence>
<accession>A0A1W6LKQ2</accession>
<dbReference type="GO" id="GO:0003677">
    <property type="term" value="F:DNA binding"/>
    <property type="evidence" value="ECO:0007669"/>
    <property type="project" value="UniProtKB-KW"/>
</dbReference>
<dbReference type="PRINTS" id="PR00038">
    <property type="entry name" value="HTHLUXR"/>
</dbReference>
<evidence type="ECO:0000259" key="7">
    <source>
        <dbReference type="PROSITE" id="PS50043"/>
    </source>
</evidence>
<keyword evidence="1 6" id="KW-0597">Phosphoprotein</keyword>
<dbReference type="GO" id="GO:0000160">
    <property type="term" value="P:phosphorelay signal transduction system"/>
    <property type="evidence" value="ECO:0007669"/>
    <property type="project" value="UniProtKB-KW"/>
</dbReference>
<evidence type="ECO:0000259" key="8">
    <source>
        <dbReference type="PROSITE" id="PS50110"/>
    </source>
</evidence>